<dbReference type="PANTHER" id="PTHR37984">
    <property type="entry name" value="PROTEIN CBG26694"/>
    <property type="match status" value="1"/>
</dbReference>
<dbReference type="GO" id="GO:0003676">
    <property type="term" value="F:nucleic acid binding"/>
    <property type="evidence" value="ECO:0007669"/>
    <property type="project" value="InterPro"/>
</dbReference>
<dbReference type="InterPro" id="IPR012337">
    <property type="entry name" value="RNaseH-like_sf"/>
</dbReference>
<reference evidence="3" key="1">
    <citation type="journal article" date="2023" name="Science">
        <title>Genome structures resolve the early diversification of teleost fishes.</title>
        <authorList>
            <person name="Parey E."/>
            <person name="Louis A."/>
            <person name="Montfort J."/>
            <person name="Bouchez O."/>
            <person name="Roques C."/>
            <person name="Iampietro C."/>
            <person name="Lluch J."/>
            <person name="Castinel A."/>
            <person name="Donnadieu C."/>
            <person name="Desvignes T."/>
            <person name="Floi Bucao C."/>
            <person name="Jouanno E."/>
            <person name="Wen M."/>
            <person name="Mejri S."/>
            <person name="Dirks R."/>
            <person name="Jansen H."/>
            <person name="Henkel C."/>
            <person name="Chen W.J."/>
            <person name="Zahm M."/>
            <person name="Cabau C."/>
            <person name="Klopp C."/>
            <person name="Thompson A.W."/>
            <person name="Robinson-Rechavi M."/>
            <person name="Braasch I."/>
            <person name="Lecointre G."/>
            <person name="Bobe J."/>
            <person name="Postlethwait J.H."/>
            <person name="Berthelot C."/>
            <person name="Roest Crollius H."/>
            <person name="Guiguen Y."/>
        </authorList>
    </citation>
    <scope>NUCLEOTIDE SEQUENCE</scope>
    <source>
        <strain evidence="3">WJC10195</strain>
    </source>
</reference>
<feature type="compositionally biased region" description="Polar residues" evidence="1">
    <location>
        <begin position="172"/>
        <end position="188"/>
    </location>
</feature>
<dbReference type="InterPro" id="IPR050951">
    <property type="entry name" value="Retrovirus_Pol_polyprotein"/>
</dbReference>
<dbReference type="OrthoDB" id="775972at2759"/>
<name>A0A9Q1FEJ0_SYNKA</name>
<protein>
    <recommendedName>
        <fullName evidence="2">Integrase catalytic domain-containing protein</fullName>
    </recommendedName>
</protein>
<dbReference type="EMBL" id="JAINUF010000006">
    <property type="protein sequence ID" value="KAJ8356838.1"/>
    <property type="molecule type" value="Genomic_DNA"/>
</dbReference>
<evidence type="ECO:0000256" key="1">
    <source>
        <dbReference type="SAM" id="MobiDB-lite"/>
    </source>
</evidence>
<feature type="compositionally biased region" description="Basic and acidic residues" evidence="1">
    <location>
        <begin position="118"/>
        <end position="132"/>
    </location>
</feature>
<feature type="region of interest" description="Disordered" evidence="1">
    <location>
        <begin position="85"/>
        <end position="218"/>
    </location>
</feature>
<accession>A0A9Q1FEJ0</accession>
<dbReference type="Gene3D" id="3.30.420.10">
    <property type="entry name" value="Ribonuclease H-like superfamily/Ribonuclease H"/>
    <property type="match status" value="1"/>
</dbReference>
<feature type="domain" description="Integrase catalytic" evidence="2">
    <location>
        <begin position="1"/>
        <end position="122"/>
    </location>
</feature>
<dbReference type="Proteomes" id="UP001152622">
    <property type="component" value="Chromosome 6"/>
</dbReference>
<dbReference type="PROSITE" id="PS50994">
    <property type="entry name" value="INTEGRASE"/>
    <property type="match status" value="1"/>
</dbReference>
<comment type="caution">
    <text evidence="3">The sequence shown here is derived from an EMBL/GenBank/DDBJ whole genome shotgun (WGS) entry which is preliminary data.</text>
</comment>
<feature type="compositionally biased region" description="Basic and acidic residues" evidence="1">
    <location>
        <begin position="143"/>
        <end position="154"/>
    </location>
</feature>
<dbReference type="SUPFAM" id="SSF53098">
    <property type="entry name" value="Ribonuclease H-like"/>
    <property type="match status" value="1"/>
</dbReference>
<dbReference type="GO" id="GO:0015074">
    <property type="term" value="P:DNA integration"/>
    <property type="evidence" value="ECO:0007669"/>
    <property type="project" value="InterPro"/>
</dbReference>
<evidence type="ECO:0000313" key="3">
    <source>
        <dbReference type="EMBL" id="KAJ8356838.1"/>
    </source>
</evidence>
<feature type="compositionally biased region" description="Polar residues" evidence="1">
    <location>
        <begin position="85"/>
        <end position="94"/>
    </location>
</feature>
<gene>
    <name evidence="3" type="ORF">SKAU_G00196320</name>
</gene>
<organism evidence="3 4">
    <name type="scientific">Synaphobranchus kaupii</name>
    <name type="common">Kaup's arrowtooth eel</name>
    <dbReference type="NCBI Taxonomy" id="118154"/>
    <lineage>
        <taxon>Eukaryota</taxon>
        <taxon>Metazoa</taxon>
        <taxon>Chordata</taxon>
        <taxon>Craniata</taxon>
        <taxon>Vertebrata</taxon>
        <taxon>Euteleostomi</taxon>
        <taxon>Actinopterygii</taxon>
        <taxon>Neopterygii</taxon>
        <taxon>Teleostei</taxon>
        <taxon>Anguilliformes</taxon>
        <taxon>Synaphobranchidae</taxon>
        <taxon>Synaphobranchus</taxon>
    </lineage>
</organism>
<keyword evidence="4" id="KW-1185">Reference proteome</keyword>
<proteinExistence type="predicted"/>
<dbReference type="InterPro" id="IPR036397">
    <property type="entry name" value="RNaseH_sf"/>
</dbReference>
<dbReference type="PANTHER" id="PTHR37984:SF7">
    <property type="entry name" value="INTEGRASE CATALYTIC DOMAIN-CONTAINING PROTEIN"/>
    <property type="match status" value="1"/>
</dbReference>
<sequence length="218" mass="24359">MAQHGIAESVISDNGPCYSSGEFRHFAETRGFTHTTTSPHYPQSNGLAEKTVQTAKRILYTAKAENKDPYLSLLKSQHTCRQPEITGTASNESGANEFDPASNGKTTAATGRLPANCTREERGAPIRFRQEDAMVTQPAAIDRSYHIKTRDGQTYRRHRQHLRESREDASATDAQQMEPSTSNTQVHQQEPAEPPDLDSQPNRQHHTIRSHYQTKTSS</sequence>
<dbReference type="AlphaFoldDB" id="A0A9Q1FEJ0"/>
<evidence type="ECO:0000313" key="4">
    <source>
        <dbReference type="Proteomes" id="UP001152622"/>
    </source>
</evidence>
<evidence type="ECO:0000259" key="2">
    <source>
        <dbReference type="PROSITE" id="PS50994"/>
    </source>
</evidence>
<dbReference type="InterPro" id="IPR001584">
    <property type="entry name" value="Integrase_cat-core"/>
</dbReference>